<proteinExistence type="predicted"/>
<sequence length="274" mass="30015">MKLSQSTIKFVPKLSKLLKPNLTCLGISFGVLGLLNVMSLSAVAEDIVGNQGVKFDEDTIVEFEFIESHGAYQSTFGVIDLDSCQAGSDGGIIFDSCDKTPLLSEVQASDSFDFDDVYRESSYETDLQAGRNNDFLGTPGKTVPNYLAEYTFKADKIYAFYLESQFDGKPAGVVYTTNLINDKGNRQALFHEEDLTTQTVAQRRNTAAFDANKFDALIDGGLLVNLDDTGSALVKTDNEDADFDDFIVGIGGYICNPTQASEPHLQDKKISRQQ</sequence>
<accession>A0A964FF06</accession>
<dbReference type="Proteomes" id="UP000729733">
    <property type="component" value="Unassembled WGS sequence"/>
</dbReference>
<name>A0A964FF06_9CYAN</name>
<evidence type="ECO:0000313" key="2">
    <source>
        <dbReference type="Proteomes" id="UP000729733"/>
    </source>
</evidence>
<evidence type="ECO:0008006" key="3">
    <source>
        <dbReference type="Google" id="ProtNLM"/>
    </source>
</evidence>
<organism evidence="1 2">
    <name type="scientific">Waterburya agarophytonicola KI4</name>
    <dbReference type="NCBI Taxonomy" id="2874699"/>
    <lineage>
        <taxon>Bacteria</taxon>
        <taxon>Bacillati</taxon>
        <taxon>Cyanobacteriota</taxon>
        <taxon>Cyanophyceae</taxon>
        <taxon>Pleurocapsales</taxon>
        <taxon>Hyellaceae</taxon>
        <taxon>Waterburya</taxon>
        <taxon>Waterburya agarophytonicola</taxon>
    </lineage>
</organism>
<dbReference type="EMBL" id="JADWDC010000009">
    <property type="protein sequence ID" value="MCC0176487.1"/>
    <property type="molecule type" value="Genomic_DNA"/>
</dbReference>
<comment type="caution">
    <text evidence="1">The sequence shown here is derived from an EMBL/GenBank/DDBJ whole genome shotgun (WGS) entry which is preliminary data.</text>
</comment>
<dbReference type="AlphaFoldDB" id="A0A964FF06"/>
<dbReference type="RefSeq" id="WP_229639525.1">
    <property type="nucleotide sequence ID" value="NZ_JADWDC010000009.1"/>
</dbReference>
<keyword evidence="2" id="KW-1185">Reference proteome</keyword>
<evidence type="ECO:0000313" key="1">
    <source>
        <dbReference type="EMBL" id="MCC0176487.1"/>
    </source>
</evidence>
<reference evidence="1" key="1">
    <citation type="journal article" date="2021" name="Antonie Van Leeuwenhoek">
        <title>Draft genome and description of Waterburya agarophytonicola gen. nov. sp. nov. (Pleurocapsales, Cyanobacteria): a seaweed symbiont.</title>
        <authorList>
            <person name="Bonthond G."/>
            <person name="Shalygin S."/>
            <person name="Bayer T."/>
            <person name="Weinberger F."/>
        </authorList>
    </citation>
    <scope>NUCLEOTIDE SEQUENCE</scope>
    <source>
        <strain evidence="1">KI4</strain>
    </source>
</reference>
<protein>
    <recommendedName>
        <fullName evidence="3">DUF4114 domain-containing protein</fullName>
    </recommendedName>
</protein>
<gene>
    <name evidence="1" type="ORF">I4641_05780</name>
</gene>